<dbReference type="Proteomes" id="UP000633814">
    <property type="component" value="Unassembled WGS sequence"/>
</dbReference>
<gene>
    <name evidence="11" type="primary">gspH</name>
    <name evidence="11" type="ORF">JAO78_010540</name>
</gene>
<sequence>MRRAAGFTLLEVMLVILLIGILVSTVVLSFGNDSVQDRLDKEVNRFQQVFQHFAETAELQQQEWGLVVTANSYAFVLYSDDGWQWVETPTAAAAYQLPSGLLLQLELEGLPGAEQNLLSELEFDTPELTELAETAAEPPLPKVFMLSSGEISPFRLQFRWRENGETLEQTVGTDFSIPLIRFELGNR</sequence>
<keyword evidence="6 10" id="KW-0812">Transmembrane</keyword>
<keyword evidence="12" id="KW-1185">Reference proteome</keyword>
<evidence type="ECO:0000256" key="2">
    <source>
        <dbReference type="ARBA" id="ARBA00021549"/>
    </source>
</evidence>
<dbReference type="RefSeq" id="WP_226751316.1">
    <property type="nucleotide sequence ID" value="NZ_JAEINI020000006.1"/>
</dbReference>
<dbReference type="InterPro" id="IPR012902">
    <property type="entry name" value="N_methyl_site"/>
</dbReference>
<organism evidence="11 12">
    <name type="scientific">Alishewanella maricola</name>
    <dbReference type="NCBI Taxonomy" id="2795740"/>
    <lineage>
        <taxon>Bacteria</taxon>
        <taxon>Pseudomonadati</taxon>
        <taxon>Pseudomonadota</taxon>
        <taxon>Gammaproteobacteria</taxon>
        <taxon>Alteromonadales</taxon>
        <taxon>Alteromonadaceae</taxon>
        <taxon>Alishewanella</taxon>
    </lineage>
</organism>
<comment type="caution">
    <text evidence="11">The sequence shown here is derived from an EMBL/GenBank/DDBJ whole genome shotgun (WGS) entry which is preliminary data.</text>
</comment>
<comment type="subcellular location">
    <subcellularLocation>
        <location evidence="1">Cell inner membrane</location>
        <topology evidence="1">Single-pass membrane protein</topology>
    </subcellularLocation>
</comment>
<keyword evidence="3" id="KW-1003">Cell membrane</keyword>
<protein>
    <recommendedName>
        <fullName evidence="2">Type II secretion system protein H</fullName>
    </recommendedName>
    <alternativeName>
        <fullName evidence="9">General secretion pathway protein H</fullName>
    </alternativeName>
</protein>
<evidence type="ECO:0000256" key="8">
    <source>
        <dbReference type="ARBA" id="ARBA00023136"/>
    </source>
</evidence>
<dbReference type="PROSITE" id="PS00409">
    <property type="entry name" value="PROKAR_NTER_METHYL"/>
    <property type="match status" value="1"/>
</dbReference>
<keyword evidence="7 10" id="KW-1133">Transmembrane helix</keyword>
<feature type="transmembrane region" description="Helical" evidence="10">
    <location>
        <begin position="12"/>
        <end position="31"/>
    </location>
</feature>
<dbReference type="PRINTS" id="PR00885">
    <property type="entry name" value="BCTERIALGSPH"/>
</dbReference>
<evidence type="ECO:0000313" key="11">
    <source>
        <dbReference type="EMBL" id="MCB5227250.1"/>
    </source>
</evidence>
<dbReference type="Pfam" id="PF07963">
    <property type="entry name" value="N_methyl"/>
    <property type="match status" value="1"/>
</dbReference>
<keyword evidence="5" id="KW-0997">Cell inner membrane</keyword>
<evidence type="ECO:0000256" key="5">
    <source>
        <dbReference type="ARBA" id="ARBA00022519"/>
    </source>
</evidence>
<keyword evidence="4" id="KW-0488">Methylation</keyword>
<evidence type="ECO:0000256" key="7">
    <source>
        <dbReference type="ARBA" id="ARBA00022989"/>
    </source>
</evidence>
<name>A0ABS8C541_9ALTE</name>
<reference evidence="11 12" key="1">
    <citation type="submission" date="2021-10" db="EMBL/GenBank/DDBJ databases">
        <title>Alishewanella koreense sp. nov. isolated from seawater of southwestern coast in South Korea and the proposal for the reclassification of Rheinheimera perlucida and Rheinheimera tuosuensis as Arsukibacterium perlucida and Arsukibacterium tuosuensis.</title>
        <authorList>
            <person name="Kim K.H."/>
            <person name="Ruan W."/>
            <person name="Kim K.R."/>
            <person name="Baek J.H."/>
            <person name="Jeon C.O."/>
        </authorList>
    </citation>
    <scope>NUCLEOTIDE SEQUENCE [LARGE SCALE GENOMIC DNA]</scope>
    <source>
        <strain evidence="11 12">16-MA</strain>
    </source>
</reference>
<evidence type="ECO:0000256" key="6">
    <source>
        <dbReference type="ARBA" id="ARBA00022692"/>
    </source>
</evidence>
<evidence type="ECO:0000256" key="1">
    <source>
        <dbReference type="ARBA" id="ARBA00004377"/>
    </source>
</evidence>
<dbReference type="InterPro" id="IPR045584">
    <property type="entry name" value="Pilin-like"/>
</dbReference>
<evidence type="ECO:0000313" key="12">
    <source>
        <dbReference type="Proteomes" id="UP000633814"/>
    </source>
</evidence>
<dbReference type="InterPro" id="IPR002416">
    <property type="entry name" value="T2SS_protein-GspH"/>
</dbReference>
<dbReference type="InterPro" id="IPR049875">
    <property type="entry name" value="TypeII_GspH"/>
</dbReference>
<evidence type="ECO:0000256" key="10">
    <source>
        <dbReference type="SAM" id="Phobius"/>
    </source>
</evidence>
<keyword evidence="8 10" id="KW-0472">Membrane</keyword>
<dbReference type="EMBL" id="JAEINI020000006">
    <property type="protein sequence ID" value="MCB5227250.1"/>
    <property type="molecule type" value="Genomic_DNA"/>
</dbReference>
<proteinExistence type="predicted"/>
<evidence type="ECO:0000256" key="9">
    <source>
        <dbReference type="ARBA" id="ARBA00030775"/>
    </source>
</evidence>
<evidence type="ECO:0000256" key="3">
    <source>
        <dbReference type="ARBA" id="ARBA00022475"/>
    </source>
</evidence>
<evidence type="ECO:0000256" key="4">
    <source>
        <dbReference type="ARBA" id="ARBA00022481"/>
    </source>
</evidence>
<dbReference type="Gene3D" id="3.55.40.10">
    <property type="entry name" value="minor pseudopilin epsh domain"/>
    <property type="match status" value="1"/>
</dbReference>
<dbReference type="NCBIfam" id="TIGR01708">
    <property type="entry name" value="typeII_sec_gspH"/>
    <property type="match status" value="1"/>
</dbReference>
<accession>A0ABS8C541</accession>
<dbReference type="SUPFAM" id="SSF54523">
    <property type="entry name" value="Pili subunits"/>
    <property type="match status" value="1"/>
</dbReference>
<dbReference type="NCBIfam" id="TIGR02532">
    <property type="entry name" value="IV_pilin_GFxxxE"/>
    <property type="match status" value="1"/>
</dbReference>